<evidence type="ECO:0000313" key="2">
    <source>
        <dbReference type="Proteomes" id="UP000092651"/>
    </source>
</evidence>
<reference evidence="1 2" key="1">
    <citation type="submission" date="2016-07" db="EMBL/GenBank/DDBJ databases">
        <authorList>
            <person name="Jeong J.-J."/>
            <person name="Kim D.W."/>
            <person name="Sang M.K."/>
            <person name="Choi I.-G."/>
            <person name="Kim K.D."/>
        </authorList>
    </citation>
    <scope>NUCLEOTIDE SEQUENCE [LARGE SCALE GENOMIC DNA]</scope>
    <source>
        <strain evidence="1 2">UTM-3</strain>
    </source>
</reference>
<evidence type="ECO:0000313" key="1">
    <source>
        <dbReference type="EMBL" id="OCA69065.1"/>
    </source>
</evidence>
<dbReference type="Gene3D" id="3.40.50.300">
    <property type="entry name" value="P-loop containing nucleotide triphosphate hydrolases"/>
    <property type="match status" value="1"/>
</dbReference>
<dbReference type="InterPro" id="IPR027417">
    <property type="entry name" value="P-loop_NTPase"/>
</dbReference>
<sequence>MEGSASQAGFYYQNNVAALKIIECLFFNSDILQVRLENYEEGNHIDDIIIYRHSKIEYFQVKWALDEEKTYTIYSMLKSEKNDEGKILKKSLFKQLAEGYQSVKNTGKDFSITLFTTKKESNVKRPSEDINFGLTDLRNNIIDRLDDSNQLKNLAVYDDYKVVLSKIQNECSLDDNSFNEFLRCLDFKFRQDSIEEIQNSIKYKLETLGIETELFEKLINAVVKWCISGEKITKDLVLKELGILDRFDDKLSHYFKVVDDESYVSNESFFEKLRSSLTQLSNGYIFIEGLPGIGKSTALTKFKEEEPSSILAYYCFIPDVSNNFGELRHKSSYFLKSLCISIEKYFPDVDLPGLFSTNFEEKLIRYLDKLSSLNKKIIFIVDGLDHVHRDTTIGDGSLLNVIKGALPENIFFILSSQYSSLLSPSVKQIIDSDSRRHIVVNPFSQPEILEYLNKKGIQSPEFIDIIERVSGGIPVYLHYISEVLLKEDSNNYESVLKDFPVLKNGEINYYHDYLFQKIVDDSLSKWVLAVLAYRKENTSLETLHQILVLAGENRPITEVENIVNRFSYLLKQIDGRSFSIFHNSFREFIISKTLDLKNKFNNALVNFYRINPFSDEAFRNYFKHLYEIGDYDTIITSTTSEWVKASWENYRGQNEIEDNLDIAMKATIEKASLSEFTRIAFIKDQFAQAKDNLGHSGIDFTMLLLNSGHTANSLRTIWDGDFVLTSKEYFCHYIGKYYQKTGNILPAAVIKQGFSKSMIDKSVKNLTIQYKAEALVKDNILEIFDNIDKIKWVQSNRNNRSFKRKYYPEEANRKTNTKIKLEILDYLVEHNQSKKLFLLRTKLLDSEFYPEVEIAVIKLLLSIPAQKKEAVTLLKKVDFSKFSDNRYLKLIVLCTKFFSNKEMLELFPYRDMPAPKLFDNVVDDKHNKYELREEIILLFNNLKYFWIFNPNVVEELRIDASYFDSPAEEIYDSIFALSKIWNDNRSANCDEDDLLASLEESIDTLYIPRPKEFRPRARGLFDMDTDKSFISSGIKYLFKNIFAVANETLSKERIEKLVIFWIDKDKSGDGFRHYSVGLQIAKTLSTNQRFNFEDIIFKLLKYAEEVARIEHDTVSLTTYLGKVCDAYGRMRFNDDFKRLYSQILDTAFGLGYRKDYRSTNIIEPLKMIHELDPDGTLKRLEDVFYTQNQLNNAGNGRMEHISISNLIAFAIQIYPSLGFKLMELEESSISRNEAFKIIIGSLITKSGKDELKLFLALIKTLQRWRDASSSESTFLDLAKKLLLKAIEYSDDQLIFEILDIVKFNALIELEDRNVLPAFANILQQNGISLVEFGLEEYIEINPANSSRKNKNAEVSTNIESTVQTIESINQLFTENYDEFNAFLEQEFKEKRFNRKANLLKKERRNINKLFTDFYKSFLSNDQKLVIDKSKYVIAKQYENLKNEILNAPEGNNAFKEFEKLFFNFVNEIDNLFNEATFLRYLQKDIDLDGWLRNIFKNINWRHDHIFYQVLTDSDVMYLVDNCSIFEIDKILDFVNKWTSRSIRSAALLKIANKIMPVDFERAKNVISQVSEYEFDSLLFQHEESTNLLDFDIFQTTFNSNANYGKTFLLKSYYTQKGKYSGDLTGSLGKLFKYKEYFEDNTVNSYYIGNLSFNKGLAYGLPEVENHYGFLVEHTETLSFSEIVINHLVWLFNYPAVKIRELSLQSLFDLISEDDDLLSVFIQRSLNNGNSNEIEWGIVLIHAIALHNPKIITKYKEKFIKLLSHEHVNIAETMKDVLLTIENSEGLFLTDIEKQIIDNVNSASRLILNSEDIVLPSKSKFIYSSFQYDLMYKLNEMDNEENFFESVHSEVILKGWKDYDQENESNVHQRYNINSNFDVIEVQSPYYDALKETINRVFHKKIKRNCFDSKFIDLFKSSLRVFDPSNLLIKVVSRPEEISYVDENLSKADFYGFSDFDNIVENLIKRDTEYIPLIEFGNQRANNYKMLSGTCYFEVKAFLKHQSYDIKNLEKKNSFEPFLASENKYANELPTLLDTASSFPVKDLYPLLQISYNNFRGEKDLLNANIFNDVFSELGLPSNNLLNIFKSDIQNDVQAIKWINSYTGGPSWRRCKPSSTGFTFLIKKSILLKYLQANELQLCYRINLRRSTDNDRIEKFMSWSDLQKDIVISNF</sequence>
<keyword evidence="2" id="KW-1185">Reference proteome</keyword>
<dbReference type="RefSeq" id="WP_065396164.1">
    <property type="nucleotide sequence ID" value="NZ_MAYH01000048.1"/>
</dbReference>
<comment type="caution">
    <text evidence="1">The sequence shown here is derived from an EMBL/GenBank/DDBJ whole genome shotgun (WGS) entry which is preliminary data.</text>
</comment>
<proteinExistence type="predicted"/>
<name>A0A1B8ZBV6_9FLAO</name>
<organism evidence="1 2">
    <name type="scientific">Chryseobacterium artocarpi</name>
    <dbReference type="NCBI Taxonomy" id="1414727"/>
    <lineage>
        <taxon>Bacteria</taxon>
        <taxon>Pseudomonadati</taxon>
        <taxon>Bacteroidota</taxon>
        <taxon>Flavobacteriia</taxon>
        <taxon>Flavobacteriales</taxon>
        <taxon>Weeksellaceae</taxon>
        <taxon>Chryseobacterium group</taxon>
        <taxon>Chryseobacterium</taxon>
    </lineage>
</organism>
<dbReference type="SUPFAM" id="SSF48371">
    <property type="entry name" value="ARM repeat"/>
    <property type="match status" value="1"/>
</dbReference>
<dbReference type="SUPFAM" id="SSF52540">
    <property type="entry name" value="P-loop containing nucleoside triphosphate hydrolases"/>
    <property type="match status" value="1"/>
</dbReference>
<dbReference type="Proteomes" id="UP000092651">
    <property type="component" value="Unassembled WGS sequence"/>
</dbReference>
<dbReference type="EMBL" id="MAYH01000048">
    <property type="protein sequence ID" value="OCA69065.1"/>
    <property type="molecule type" value="Genomic_DNA"/>
</dbReference>
<evidence type="ECO:0008006" key="3">
    <source>
        <dbReference type="Google" id="ProtNLM"/>
    </source>
</evidence>
<dbReference type="InterPro" id="IPR016024">
    <property type="entry name" value="ARM-type_fold"/>
</dbReference>
<dbReference type="OrthoDB" id="898678at2"/>
<accession>A0A1B8ZBV6</accession>
<gene>
    <name evidence="1" type="ORF">BBI01_17795</name>
</gene>
<protein>
    <recommendedName>
        <fullName evidence="3">NACHT domain-containing protein</fullName>
    </recommendedName>
</protein>